<dbReference type="InterPro" id="IPR036821">
    <property type="entry name" value="Peptide_deformylase_sf"/>
</dbReference>
<gene>
    <name evidence="2" type="primary">def</name>
    <name evidence="3" type="ORF">A2647_04200</name>
</gene>
<dbReference type="CDD" id="cd00487">
    <property type="entry name" value="Pep_deformylase"/>
    <property type="match status" value="1"/>
</dbReference>
<keyword evidence="2" id="KW-0648">Protein biosynthesis</keyword>
<protein>
    <recommendedName>
        <fullName evidence="2">Peptide deformylase</fullName>
        <shortName evidence="2">PDF</shortName>
        <ecNumber evidence="2">3.5.1.88</ecNumber>
    </recommendedName>
    <alternativeName>
        <fullName evidence="2">Polypeptide deformylase</fullName>
    </alternativeName>
</protein>
<dbReference type="GO" id="GO:0046872">
    <property type="term" value="F:metal ion binding"/>
    <property type="evidence" value="ECO:0007669"/>
    <property type="project" value="UniProtKB-KW"/>
</dbReference>
<keyword evidence="2" id="KW-0479">Metal-binding</keyword>
<accession>A0A1F6V667</accession>
<dbReference type="AlphaFoldDB" id="A0A1F6V667"/>
<organism evidence="3 4">
    <name type="scientific">Candidatus Nomurabacteria bacterium RIFCSPHIGHO2_01_FULL_40_24b</name>
    <dbReference type="NCBI Taxonomy" id="1801739"/>
    <lineage>
        <taxon>Bacteria</taxon>
        <taxon>Candidatus Nomuraibacteriota</taxon>
    </lineage>
</organism>
<dbReference type="EMBL" id="MFTP01000022">
    <property type="protein sequence ID" value="OGI65125.1"/>
    <property type="molecule type" value="Genomic_DNA"/>
</dbReference>
<dbReference type="InterPro" id="IPR023635">
    <property type="entry name" value="Peptide_deformylase"/>
</dbReference>
<feature type="binding site" evidence="2">
    <location>
        <position position="136"/>
    </location>
    <ligand>
        <name>Fe cation</name>
        <dbReference type="ChEBI" id="CHEBI:24875"/>
    </ligand>
</feature>
<comment type="similarity">
    <text evidence="1 2">Belongs to the polypeptide deformylase family.</text>
</comment>
<comment type="catalytic activity">
    <reaction evidence="2">
        <text>N-terminal N-formyl-L-methionyl-[peptide] + H2O = N-terminal L-methionyl-[peptide] + formate</text>
        <dbReference type="Rhea" id="RHEA:24420"/>
        <dbReference type="Rhea" id="RHEA-COMP:10639"/>
        <dbReference type="Rhea" id="RHEA-COMP:10640"/>
        <dbReference type="ChEBI" id="CHEBI:15377"/>
        <dbReference type="ChEBI" id="CHEBI:15740"/>
        <dbReference type="ChEBI" id="CHEBI:49298"/>
        <dbReference type="ChEBI" id="CHEBI:64731"/>
        <dbReference type="EC" id="3.5.1.88"/>
    </reaction>
</comment>
<sequence>MIRKILQANQKPARNATHSVAGGEEKVLREIAKDVDLKDIKTIKTKRVLKEMREALASQSDGVAIAAPQIGYSLRIFVVSGKIFEKDFLNNRKERMSGEKKKNDAVEVKSKIKNLIFINPKISKLSRERTWVPEGCLSVRPLYGKTFRSTKATVEAYDETGKKFTRGASGLLAQIFQHETDHLNGILFIDHAKDIKAEQPQHA</sequence>
<name>A0A1F6V667_9BACT</name>
<comment type="function">
    <text evidence="2">Removes the formyl group from the N-terminal Met of newly synthesized proteins. Requires at least a dipeptide for an efficient rate of reaction. N-terminal L-methionine is a prerequisite for activity but the enzyme has broad specificity at other positions.</text>
</comment>
<dbReference type="HAMAP" id="MF_00163">
    <property type="entry name" value="Pep_deformylase"/>
    <property type="match status" value="1"/>
</dbReference>
<dbReference type="PANTHER" id="PTHR10458">
    <property type="entry name" value="PEPTIDE DEFORMYLASE"/>
    <property type="match status" value="1"/>
</dbReference>
<dbReference type="EC" id="3.5.1.88" evidence="2"/>
<dbReference type="Pfam" id="PF01327">
    <property type="entry name" value="Pep_deformylase"/>
    <property type="match status" value="1"/>
</dbReference>
<feature type="binding site" evidence="2">
    <location>
        <position position="182"/>
    </location>
    <ligand>
        <name>Fe cation</name>
        <dbReference type="ChEBI" id="CHEBI:24875"/>
    </ligand>
</feature>
<dbReference type="PIRSF" id="PIRSF004749">
    <property type="entry name" value="Pep_def"/>
    <property type="match status" value="1"/>
</dbReference>
<dbReference type="Proteomes" id="UP000177370">
    <property type="component" value="Unassembled WGS sequence"/>
</dbReference>
<comment type="caution">
    <text evidence="3">The sequence shown here is derived from an EMBL/GenBank/DDBJ whole genome shotgun (WGS) entry which is preliminary data.</text>
</comment>
<dbReference type="Gene3D" id="3.90.45.10">
    <property type="entry name" value="Peptide deformylase"/>
    <property type="match status" value="1"/>
</dbReference>
<evidence type="ECO:0000313" key="4">
    <source>
        <dbReference type="Proteomes" id="UP000177370"/>
    </source>
</evidence>
<feature type="binding site" evidence="2">
    <location>
        <position position="178"/>
    </location>
    <ligand>
        <name>Fe cation</name>
        <dbReference type="ChEBI" id="CHEBI:24875"/>
    </ligand>
</feature>
<keyword evidence="2" id="KW-0378">Hydrolase</keyword>
<dbReference type="GO" id="GO:0042586">
    <property type="term" value="F:peptide deformylase activity"/>
    <property type="evidence" value="ECO:0007669"/>
    <property type="project" value="UniProtKB-UniRule"/>
</dbReference>
<comment type="cofactor">
    <cofactor evidence="2">
        <name>Fe(2+)</name>
        <dbReference type="ChEBI" id="CHEBI:29033"/>
    </cofactor>
    <text evidence="2">Binds 1 Fe(2+) ion.</text>
</comment>
<feature type="active site" evidence="2">
    <location>
        <position position="179"/>
    </location>
</feature>
<dbReference type="GO" id="GO:0006412">
    <property type="term" value="P:translation"/>
    <property type="evidence" value="ECO:0007669"/>
    <property type="project" value="UniProtKB-UniRule"/>
</dbReference>
<dbReference type="PRINTS" id="PR01576">
    <property type="entry name" value="PDEFORMYLASE"/>
</dbReference>
<evidence type="ECO:0000256" key="2">
    <source>
        <dbReference type="HAMAP-Rule" id="MF_00163"/>
    </source>
</evidence>
<dbReference type="SUPFAM" id="SSF56420">
    <property type="entry name" value="Peptide deformylase"/>
    <property type="match status" value="1"/>
</dbReference>
<reference evidence="3 4" key="1">
    <citation type="journal article" date="2016" name="Nat. Commun.">
        <title>Thousands of microbial genomes shed light on interconnected biogeochemical processes in an aquifer system.</title>
        <authorList>
            <person name="Anantharaman K."/>
            <person name="Brown C.T."/>
            <person name="Hug L.A."/>
            <person name="Sharon I."/>
            <person name="Castelle C.J."/>
            <person name="Probst A.J."/>
            <person name="Thomas B.C."/>
            <person name="Singh A."/>
            <person name="Wilkins M.J."/>
            <person name="Karaoz U."/>
            <person name="Brodie E.L."/>
            <person name="Williams K.H."/>
            <person name="Hubbard S.S."/>
            <person name="Banfield J.F."/>
        </authorList>
    </citation>
    <scope>NUCLEOTIDE SEQUENCE [LARGE SCALE GENOMIC DNA]</scope>
</reference>
<dbReference type="PANTHER" id="PTHR10458:SF22">
    <property type="entry name" value="PEPTIDE DEFORMYLASE"/>
    <property type="match status" value="1"/>
</dbReference>
<proteinExistence type="inferred from homology"/>
<evidence type="ECO:0000256" key="1">
    <source>
        <dbReference type="ARBA" id="ARBA00010759"/>
    </source>
</evidence>
<keyword evidence="2" id="KW-0408">Iron</keyword>
<evidence type="ECO:0000313" key="3">
    <source>
        <dbReference type="EMBL" id="OGI65125.1"/>
    </source>
</evidence>